<feature type="compositionally biased region" description="Basic and acidic residues" evidence="1">
    <location>
        <begin position="44"/>
        <end position="53"/>
    </location>
</feature>
<sequence length="95" mass="10844">MMIEMSDEEKQIIAFPEESINSSDPSAHHNGLKKNKRAPSLEEGSIRPRRMESSLKSPDSFRYLILLQPRVCFTGIAAITYGYGMKKTFSIFQME</sequence>
<dbReference type="Proteomes" id="UP000827092">
    <property type="component" value="Unassembled WGS sequence"/>
</dbReference>
<gene>
    <name evidence="2" type="ORF">JTE90_000251</name>
</gene>
<feature type="region of interest" description="Disordered" evidence="1">
    <location>
        <begin position="15"/>
        <end position="55"/>
    </location>
</feature>
<evidence type="ECO:0000313" key="3">
    <source>
        <dbReference type="Proteomes" id="UP000827092"/>
    </source>
</evidence>
<accession>A0AAV6VUD9</accession>
<reference evidence="2 3" key="1">
    <citation type="journal article" date="2022" name="Nat. Ecol. Evol.">
        <title>A masculinizing supergene underlies an exaggerated male reproductive morph in a spider.</title>
        <authorList>
            <person name="Hendrickx F."/>
            <person name="De Corte Z."/>
            <person name="Sonet G."/>
            <person name="Van Belleghem S.M."/>
            <person name="Kostlbacher S."/>
            <person name="Vangestel C."/>
        </authorList>
    </citation>
    <scope>NUCLEOTIDE SEQUENCE [LARGE SCALE GENOMIC DNA]</scope>
    <source>
        <strain evidence="2">W744_W776</strain>
    </source>
</reference>
<dbReference type="EMBL" id="JAFNEN010000027">
    <property type="protein sequence ID" value="KAG8199381.1"/>
    <property type="molecule type" value="Genomic_DNA"/>
</dbReference>
<evidence type="ECO:0000256" key="1">
    <source>
        <dbReference type="SAM" id="MobiDB-lite"/>
    </source>
</evidence>
<organism evidence="2 3">
    <name type="scientific">Oedothorax gibbosus</name>
    <dbReference type="NCBI Taxonomy" id="931172"/>
    <lineage>
        <taxon>Eukaryota</taxon>
        <taxon>Metazoa</taxon>
        <taxon>Ecdysozoa</taxon>
        <taxon>Arthropoda</taxon>
        <taxon>Chelicerata</taxon>
        <taxon>Arachnida</taxon>
        <taxon>Araneae</taxon>
        <taxon>Araneomorphae</taxon>
        <taxon>Entelegynae</taxon>
        <taxon>Araneoidea</taxon>
        <taxon>Linyphiidae</taxon>
        <taxon>Erigoninae</taxon>
        <taxon>Oedothorax</taxon>
    </lineage>
</organism>
<keyword evidence="3" id="KW-1185">Reference proteome</keyword>
<proteinExistence type="predicted"/>
<dbReference type="AlphaFoldDB" id="A0AAV6VUD9"/>
<protein>
    <submittedName>
        <fullName evidence="2">Uncharacterized protein</fullName>
    </submittedName>
</protein>
<comment type="caution">
    <text evidence="2">The sequence shown here is derived from an EMBL/GenBank/DDBJ whole genome shotgun (WGS) entry which is preliminary data.</text>
</comment>
<name>A0AAV6VUD9_9ARAC</name>
<evidence type="ECO:0000313" key="2">
    <source>
        <dbReference type="EMBL" id="KAG8199381.1"/>
    </source>
</evidence>